<dbReference type="EMBL" id="WNTK01002536">
    <property type="protein sequence ID" value="KAG9465940.1"/>
    <property type="molecule type" value="Genomic_DNA"/>
</dbReference>
<evidence type="ECO:0000313" key="3">
    <source>
        <dbReference type="Proteomes" id="UP000770717"/>
    </source>
</evidence>
<feature type="compositionally biased region" description="Polar residues" evidence="1">
    <location>
        <begin position="95"/>
        <end position="106"/>
    </location>
</feature>
<sequence>MYRRCIYCIYMYVYILFPALDAERDIFEPSLAGRDLDSLLGSVLHVPPGRRGVNPASCTPPSFWPHVLQKHHQMTTHRHRDTFHPEQRLQAPPSGDTSALSGPQGI</sequence>
<accession>A0A8J6E7G0</accession>
<organism evidence="2 3">
    <name type="scientific">Eleutherodactylus coqui</name>
    <name type="common">Puerto Rican coqui</name>
    <dbReference type="NCBI Taxonomy" id="57060"/>
    <lineage>
        <taxon>Eukaryota</taxon>
        <taxon>Metazoa</taxon>
        <taxon>Chordata</taxon>
        <taxon>Craniata</taxon>
        <taxon>Vertebrata</taxon>
        <taxon>Euteleostomi</taxon>
        <taxon>Amphibia</taxon>
        <taxon>Batrachia</taxon>
        <taxon>Anura</taxon>
        <taxon>Neobatrachia</taxon>
        <taxon>Hyloidea</taxon>
        <taxon>Eleutherodactylidae</taxon>
        <taxon>Eleutherodactylinae</taxon>
        <taxon>Eleutherodactylus</taxon>
        <taxon>Eleutherodactylus</taxon>
    </lineage>
</organism>
<dbReference type="AlphaFoldDB" id="A0A8J6E7G0"/>
<dbReference type="Proteomes" id="UP000770717">
    <property type="component" value="Unassembled WGS sequence"/>
</dbReference>
<gene>
    <name evidence="2" type="ORF">GDO78_017494</name>
</gene>
<feature type="compositionally biased region" description="Basic residues" evidence="1">
    <location>
        <begin position="70"/>
        <end position="81"/>
    </location>
</feature>
<feature type="region of interest" description="Disordered" evidence="1">
    <location>
        <begin position="70"/>
        <end position="106"/>
    </location>
</feature>
<evidence type="ECO:0000313" key="2">
    <source>
        <dbReference type="EMBL" id="KAG9465940.1"/>
    </source>
</evidence>
<reference evidence="2" key="1">
    <citation type="thesis" date="2020" institute="ProQuest LLC" country="789 East Eisenhower Parkway, Ann Arbor, MI, USA">
        <title>Comparative Genomics and Chromosome Evolution.</title>
        <authorList>
            <person name="Mudd A.B."/>
        </authorList>
    </citation>
    <scope>NUCLEOTIDE SEQUENCE</scope>
    <source>
        <strain evidence="2">HN-11 Male</strain>
        <tissue evidence="2">Kidney and liver</tissue>
    </source>
</reference>
<keyword evidence="3" id="KW-1185">Reference proteome</keyword>
<comment type="caution">
    <text evidence="2">The sequence shown here is derived from an EMBL/GenBank/DDBJ whole genome shotgun (WGS) entry which is preliminary data.</text>
</comment>
<evidence type="ECO:0000256" key="1">
    <source>
        <dbReference type="SAM" id="MobiDB-lite"/>
    </source>
</evidence>
<proteinExistence type="predicted"/>
<protein>
    <submittedName>
        <fullName evidence="2">Uncharacterized protein</fullName>
    </submittedName>
</protein>
<name>A0A8J6E7G0_ELECQ</name>